<accession>A0AAV4C4V7</accession>
<name>A0AAV4C4V7_9GAST</name>
<evidence type="ECO:0000313" key="1">
    <source>
        <dbReference type="EMBL" id="GFO26327.1"/>
    </source>
</evidence>
<feature type="non-terminal residue" evidence="1">
    <location>
        <position position="117"/>
    </location>
</feature>
<keyword evidence="2" id="KW-1185">Reference proteome</keyword>
<dbReference type="EMBL" id="BLXT01005812">
    <property type="protein sequence ID" value="GFO26327.1"/>
    <property type="molecule type" value="Genomic_DNA"/>
</dbReference>
<reference evidence="1 2" key="1">
    <citation type="journal article" date="2021" name="Elife">
        <title>Chloroplast acquisition without the gene transfer in kleptoplastic sea slugs, Plakobranchus ocellatus.</title>
        <authorList>
            <person name="Maeda T."/>
            <person name="Takahashi S."/>
            <person name="Yoshida T."/>
            <person name="Shimamura S."/>
            <person name="Takaki Y."/>
            <person name="Nagai Y."/>
            <person name="Toyoda A."/>
            <person name="Suzuki Y."/>
            <person name="Arimoto A."/>
            <person name="Ishii H."/>
            <person name="Satoh N."/>
            <person name="Nishiyama T."/>
            <person name="Hasebe M."/>
            <person name="Maruyama T."/>
            <person name="Minagawa J."/>
            <person name="Obokata J."/>
            <person name="Shigenobu S."/>
        </authorList>
    </citation>
    <scope>NUCLEOTIDE SEQUENCE [LARGE SCALE GENOMIC DNA]</scope>
</reference>
<dbReference type="Proteomes" id="UP000735302">
    <property type="component" value="Unassembled WGS sequence"/>
</dbReference>
<dbReference type="AlphaFoldDB" id="A0AAV4C4V7"/>
<organism evidence="1 2">
    <name type="scientific">Plakobranchus ocellatus</name>
    <dbReference type="NCBI Taxonomy" id="259542"/>
    <lineage>
        <taxon>Eukaryota</taxon>
        <taxon>Metazoa</taxon>
        <taxon>Spiralia</taxon>
        <taxon>Lophotrochozoa</taxon>
        <taxon>Mollusca</taxon>
        <taxon>Gastropoda</taxon>
        <taxon>Heterobranchia</taxon>
        <taxon>Euthyneura</taxon>
        <taxon>Panpulmonata</taxon>
        <taxon>Sacoglossa</taxon>
        <taxon>Placobranchoidea</taxon>
        <taxon>Plakobranchidae</taxon>
        <taxon>Plakobranchus</taxon>
    </lineage>
</organism>
<sequence length="117" mass="13486">MDPLVEKFFLNAHLGIVNAIPDSDEVLRKATLIFPYQDSKEGIHYFSSIFLELVKEYYSVANENVKVEKEFIVLEDAVVPKLAEETKDPLVELVDLSFLKDKIHAVSQKQYDDNLRK</sequence>
<gene>
    <name evidence="1" type="ORF">PoB_005283200</name>
</gene>
<comment type="caution">
    <text evidence="1">The sequence shown here is derived from an EMBL/GenBank/DDBJ whole genome shotgun (WGS) entry which is preliminary data.</text>
</comment>
<proteinExistence type="predicted"/>
<evidence type="ECO:0000313" key="2">
    <source>
        <dbReference type="Proteomes" id="UP000735302"/>
    </source>
</evidence>
<protein>
    <submittedName>
        <fullName evidence="1">Adenylate and guanylate cyclase catalytic domain protein</fullName>
    </submittedName>
</protein>